<comment type="caution">
    <text evidence="1">The sequence shown here is derived from an EMBL/GenBank/DDBJ whole genome shotgun (WGS) entry which is preliminary data.</text>
</comment>
<name>A0ABM9SI02_YEREN</name>
<keyword evidence="2" id="KW-1185">Reference proteome</keyword>
<proteinExistence type="predicted"/>
<gene>
    <name evidence="1" type="ORF">ERS137959_04335</name>
</gene>
<reference evidence="1 2" key="1">
    <citation type="submission" date="2015-03" db="EMBL/GenBank/DDBJ databases">
        <authorList>
            <consortium name="Pathogen Informatics"/>
            <person name="Murphy D."/>
        </authorList>
    </citation>
    <scope>NUCLEOTIDE SEQUENCE [LARGE SCALE GENOMIC DNA]</scope>
    <source>
        <strain evidence="1 2">IP05342</strain>
    </source>
</reference>
<sequence>MEQQTNSKAAANAREIIFEHQKDEVIEFNDIYRYITEYGQNTNTIESLDFINANSITLASRDAPDIYTIYFQNGILIAACDELSWNTWLI</sequence>
<organism evidence="1 2">
    <name type="scientific">Yersinia enterocolitica</name>
    <dbReference type="NCBI Taxonomy" id="630"/>
    <lineage>
        <taxon>Bacteria</taxon>
        <taxon>Pseudomonadati</taxon>
        <taxon>Pseudomonadota</taxon>
        <taxon>Gammaproteobacteria</taxon>
        <taxon>Enterobacterales</taxon>
        <taxon>Yersiniaceae</taxon>
        <taxon>Yersinia</taxon>
    </lineage>
</organism>
<protein>
    <submittedName>
        <fullName evidence="1">Uncharacterized protein</fullName>
    </submittedName>
</protein>
<dbReference type="EMBL" id="CPXJ01000085">
    <property type="protein sequence ID" value="CNE64826.1"/>
    <property type="molecule type" value="Genomic_DNA"/>
</dbReference>
<dbReference type="RefSeq" id="WP_050127866.1">
    <property type="nucleotide sequence ID" value="NZ_CGGL01000055.1"/>
</dbReference>
<dbReference type="Proteomes" id="UP000041601">
    <property type="component" value="Unassembled WGS sequence"/>
</dbReference>
<accession>A0ABM9SI02</accession>
<evidence type="ECO:0000313" key="2">
    <source>
        <dbReference type="Proteomes" id="UP000041601"/>
    </source>
</evidence>
<evidence type="ECO:0000313" key="1">
    <source>
        <dbReference type="EMBL" id="CNE64826.1"/>
    </source>
</evidence>